<dbReference type="UniPathway" id="UPA00241">
    <property type="reaction ID" value="UER00353"/>
</dbReference>
<evidence type="ECO:0000256" key="2">
    <source>
        <dbReference type="ARBA" id="ARBA00023239"/>
    </source>
</evidence>
<dbReference type="HAMAP" id="MF_02225">
    <property type="entry name" value="CoaBC"/>
    <property type="match status" value="1"/>
</dbReference>
<evidence type="ECO:0000259" key="5">
    <source>
        <dbReference type="Pfam" id="PF02441"/>
    </source>
</evidence>
<keyword evidence="2 3" id="KW-0456">Lyase</keyword>
<keyword evidence="3 4" id="KW-0288">FMN</keyword>
<dbReference type="InterPro" id="IPR003382">
    <property type="entry name" value="Flavoprotein"/>
</dbReference>
<feature type="region of interest" description="Phosphopantothenate--cysteine ligase" evidence="3">
    <location>
        <begin position="200"/>
        <end position="407"/>
    </location>
</feature>
<feature type="binding site" evidence="3">
    <location>
        <position position="349"/>
    </location>
    <ligand>
        <name>CTP</name>
        <dbReference type="ChEBI" id="CHEBI:37563"/>
    </ligand>
</feature>
<comment type="pathway">
    <text evidence="3 4">Cofactor biosynthesis; coenzyme A biosynthesis; CoA from (R)-pantothenate: step 3/5.</text>
</comment>
<evidence type="ECO:0000259" key="6">
    <source>
        <dbReference type="Pfam" id="PF04127"/>
    </source>
</evidence>
<dbReference type="SUPFAM" id="SSF102645">
    <property type="entry name" value="CoaB-like"/>
    <property type="match status" value="1"/>
</dbReference>
<feature type="region of interest" description="Phosphopantothenoylcysteine decarboxylase" evidence="3">
    <location>
        <begin position="1"/>
        <end position="199"/>
    </location>
</feature>
<comment type="cofactor">
    <cofactor evidence="3">
        <name>FMN</name>
        <dbReference type="ChEBI" id="CHEBI:58210"/>
    </cofactor>
    <text evidence="3">Binds 1 FMN per subunit.</text>
</comment>
<organism evidence="7 8">
    <name type="scientific">Acidithiobacillus caldus</name>
    <dbReference type="NCBI Taxonomy" id="33059"/>
    <lineage>
        <taxon>Bacteria</taxon>
        <taxon>Pseudomonadati</taxon>
        <taxon>Pseudomonadota</taxon>
        <taxon>Acidithiobacillia</taxon>
        <taxon>Acidithiobacillales</taxon>
        <taxon>Acidithiobacillaceae</taxon>
        <taxon>Acidithiobacillus</taxon>
    </lineage>
</organism>
<dbReference type="Pfam" id="PF02441">
    <property type="entry name" value="Flavoprotein"/>
    <property type="match status" value="1"/>
</dbReference>
<keyword evidence="3 4" id="KW-0436">Ligase</keyword>
<dbReference type="InterPro" id="IPR035929">
    <property type="entry name" value="CoaB-like_sf"/>
</dbReference>
<dbReference type="GO" id="GO:0015937">
    <property type="term" value="P:coenzyme A biosynthetic process"/>
    <property type="evidence" value="ECO:0007669"/>
    <property type="project" value="UniProtKB-UniRule"/>
</dbReference>
<comment type="function">
    <text evidence="3">Catalyzes two sequential steps in the biosynthesis of coenzyme A. In the first step cysteine is conjugated to 4'-phosphopantothenate to form 4-phosphopantothenoylcysteine. In the second step the latter compound is decarboxylated to form 4'-phosphopantotheine.</text>
</comment>
<comment type="function">
    <text evidence="4">Catalyzes two steps in the biosynthesis of coenzyme A. In the first step cysteine is conjugated to 4'-phosphopantothenate to form 4-phosphopantothenoylcysteine, in the latter compound is decarboxylated to form 4'-phosphopantotheine.</text>
</comment>
<protein>
    <recommendedName>
        <fullName evidence="3">Coenzyme A biosynthesis bifunctional protein CoaBC</fullName>
    </recommendedName>
    <alternativeName>
        <fullName evidence="3">DNA/pantothenate metabolism flavoprotein</fullName>
    </alternativeName>
    <alternativeName>
        <fullName evidence="3">Phosphopantothenoylcysteine synthetase/decarboxylase</fullName>
        <shortName evidence="3">PPCS-PPCDC</shortName>
    </alternativeName>
    <domain>
        <recommendedName>
            <fullName evidence="3">Phosphopantothenoylcysteine decarboxylase</fullName>
            <shortName evidence="3">PPC decarboxylase</shortName>
            <shortName evidence="3">PPC-DC</shortName>
            <ecNumber evidence="3">4.1.1.36</ecNumber>
        </recommendedName>
        <alternativeName>
            <fullName evidence="3">CoaC</fullName>
        </alternativeName>
    </domain>
    <domain>
        <recommendedName>
            <fullName evidence="3">Phosphopantothenate--cysteine ligase</fullName>
            <ecNumber evidence="3">6.3.2.5</ecNumber>
        </recommendedName>
        <alternativeName>
            <fullName evidence="3">CoaB</fullName>
        </alternativeName>
        <alternativeName>
            <fullName evidence="3">Phosphopantothenoylcysteine synthetase</fullName>
            <shortName evidence="3">PPC synthetase</shortName>
            <shortName evidence="3">PPC-S</shortName>
        </alternativeName>
    </domain>
</protein>
<accession>A0A1E7YNX1</accession>
<evidence type="ECO:0000256" key="3">
    <source>
        <dbReference type="HAMAP-Rule" id="MF_02225"/>
    </source>
</evidence>
<sequence length="407" mass="43019">MLLDSPLNGMDPLHGKRILLLIGGSIAAYKSPEILRLLQARGARVRCVLSTAGARFVTPLTLQALSGEAPRQDLFAAEEEAAMDHIRLARWADALLYAPISANGLARLALGLAEDLAGTIALASRNPRFLVPAMNWAMWEHPATQRHVAQLRDDGAVFIGPEAGDLACGETGSGRMVSPADIVARLALELGPGDWRGRRVLVSAGPTWEALDPARGLGNRASGRQGFALAQAAAERGAEVLLVAGPCALPTPVGVQRRDVESARDMLAAILEALGDRPYDLFLANAAVADHRPASASAIKRRKGEIPDSLPLVANPDIVSSVHACPQRPHCIVAFAAETRPDVPTAARKLWRKGADVAVINDLEAGAMGGAENACTLAWGEQSLNLPRQSKLSLARALLRALDPCLS</sequence>
<feature type="binding site" evidence="3">
    <location>
        <position position="353"/>
    </location>
    <ligand>
        <name>CTP</name>
        <dbReference type="ChEBI" id="CHEBI:37563"/>
    </ligand>
</feature>
<dbReference type="NCBIfam" id="TIGR00521">
    <property type="entry name" value="coaBC_dfp"/>
    <property type="match status" value="1"/>
</dbReference>
<dbReference type="Gene3D" id="3.40.50.1950">
    <property type="entry name" value="Flavin prenyltransferase-like"/>
    <property type="match status" value="1"/>
</dbReference>
<keyword evidence="1 3" id="KW-0210">Decarboxylase</keyword>
<comment type="pathway">
    <text evidence="3 4">Cofactor biosynthesis; coenzyme A biosynthesis; CoA from (R)-pantothenate: step 2/5.</text>
</comment>
<dbReference type="GO" id="GO:0004633">
    <property type="term" value="F:phosphopantothenoylcysteine decarboxylase activity"/>
    <property type="evidence" value="ECO:0007669"/>
    <property type="project" value="UniProtKB-UniRule"/>
</dbReference>
<gene>
    <name evidence="3" type="primary">coaBC</name>
    <name evidence="7" type="ORF">BAE27_05625</name>
</gene>
<comment type="similarity">
    <text evidence="3 4">In the C-terminal section; belongs to the PPC synthetase family.</text>
</comment>
<evidence type="ECO:0000313" key="7">
    <source>
        <dbReference type="EMBL" id="OFC36679.1"/>
    </source>
</evidence>
<dbReference type="AlphaFoldDB" id="A0A1E7YNX1"/>
<reference evidence="7 8" key="1">
    <citation type="submission" date="2016-06" db="EMBL/GenBank/DDBJ databases">
        <title>Gene turnover analysis identifies the evolutionary adaptation of the extremophile Acidithiobacillus caldus.</title>
        <authorList>
            <person name="Zhang X."/>
        </authorList>
    </citation>
    <scope>NUCLEOTIDE SEQUENCE [LARGE SCALE GENOMIC DNA]</scope>
    <source>
        <strain evidence="7 8">DX</strain>
    </source>
</reference>
<keyword evidence="3 4" id="KW-0285">Flavoprotein</keyword>
<feature type="domain" description="DNA/pantothenate metabolism flavoprotein C-terminal" evidence="6">
    <location>
        <begin position="196"/>
        <end position="402"/>
    </location>
</feature>
<dbReference type="PANTHER" id="PTHR14359:SF6">
    <property type="entry name" value="PHOSPHOPANTOTHENOYLCYSTEINE DECARBOXYLASE"/>
    <property type="match status" value="1"/>
</dbReference>
<keyword evidence="3" id="KW-0460">Magnesium</keyword>
<dbReference type="Proteomes" id="UP000175616">
    <property type="component" value="Unassembled WGS sequence"/>
</dbReference>
<dbReference type="InterPro" id="IPR005252">
    <property type="entry name" value="CoaBC"/>
</dbReference>
<feature type="binding site" evidence="3">
    <location>
        <position position="300"/>
    </location>
    <ligand>
        <name>CTP</name>
        <dbReference type="ChEBI" id="CHEBI:37563"/>
    </ligand>
</feature>
<dbReference type="Pfam" id="PF04127">
    <property type="entry name" value="DFP"/>
    <property type="match status" value="1"/>
</dbReference>
<name>A0A1E7YNX1_9PROT</name>
<dbReference type="GO" id="GO:0071513">
    <property type="term" value="C:phosphopantothenoylcysteine decarboxylase complex"/>
    <property type="evidence" value="ECO:0007669"/>
    <property type="project" value="TreeGrafter"/>
</dbReference>
<dbReference type="SUPFAM" id="SSF52507">
    <property type="entry name" value="Homo-oligomeric flavin-containing Cys decarboxylases, HFCD"/>
    <property type="match status" value="1"/>
</dbReference>
<keyword evidence="3" id="KW-0479">Metal-binding</keyword>
<dbReference type="EMBL" id="LZYE01000138">
    <property type="protein sequence ID" value="OFC36679.1"/>
    <property type="molecule type" value="Genomic_DNA"/>
</dbReference>
<keyword evidence="3" id="KW-0511">Multifunctional enzyme</keyword>
<evidence type="ECO:0000256" key="4">
    <source>
        <dbReference type="RuleBase" id="RU364078"/>
    </source>
</evidence>
<comment type="caution">
    <text evidence="7">The sequence shown here is derived from an EMBL/GenBank/DDBJ whole genome shotgun (WGS) entry which is preliminary data.</text>
</comment>
<dbReference type="EC" id="6.3.2.5" evidence="3"/>
<dbReference type="GO" id="GO:0015941">
    <property type="term" value="P:pantothenate catabolic process"/>
    <property type="evidence" value="ECO:0007669"/>
    <property type="project" value="InterPro"/>
</dbReference>
<comment type="catalytic activity">
    <reaction evidence="3 4">
        <text>(R)-4'-phosphopantothenate + L-cysteine + CTP = N-[(R)-4-phosphopantothenoyl]-L-cysteine + CMP + diphosphate + H(+)</text>
        <dbReference type="Rhea" id="RHEA:19397"/>
        <dbReference type="ChEBI" id="CHEBI:10986"/>
        <dbReference type="ChEBI" id="CHEBI:15378"/>
        <dbReference type="ChEBI" id="CHEBI:33019"/>
        <dbReference type="ChEBI" id="CHEBI:35235"/>
        <dbReference type="ChEBI" id="CHEBI:37563"/>
        <dbReference type="ChEBI" id="CHEBI:59458"/>
        <dbReference type="ChEBI" id="CHEBI:60377"/>
        <dbReference type="EC" id="6.3.2.5"/>
    </reaction>
</comment>
<comment type="cofactor">
    <cofactor evidence="3">
        <name>Mg(2+)</name>
        <dbReference type="ChEBI" id="CHEBI:18420"/>
    </cofactor>
</comment>
<dbReference type="InterPro" id="IPR007085">
    <property type="entry name" value="DNA/pantothenate-metab_flavo_C"/>
</dbReference>
<dbReference type="PANTHER" id="PTHR14359">
    <property type="entry name" value="HOMO-OLIGOMERIC FLAVIN CONTAINING CYS DECARBOXYLASE FAMILY"/>
    <property type="match status" value="1"/>
</dbReference>
<dbReference type="EC" id="4.1.1.36" evidence="3"/>
<dbReference type="GO" id="GO:0010181">
    <property type="term" value="F:FMN binding"/>
    <property type="evidence" value="ECO:0007669"/>
    <property type="project" value="UniProtKB-UniRule"/>
</dbReference>
<feature type="domain" description="Flavoprotein" evidence="5">
    <location>
        <begin position="16"/>
        <end position="186"/>
    </location>
</feature>
<comment type="caution">
    <text evidence="3">Lacks conserved residue(s) required for the propagation of feature annotation.</text>
</comment>
<evidence type="ECO:0000256" key="1">
    <source>
        <dbReference type="ARBA" id="ARBA00022793"/>
    </source>
</evidence>
<feature type="active site" description="Proton donor" evidence="3">
    <location>
        <position position="168"/>
    </location>
</feature>
<dbReference type="InterPro" id="IPR036551">
    <property type="entry name" value="Flavin_trans-like"/>
</dbReference>
<dbReference type="GO" id="GO:0004632">
    <property type="term" value="F:phosphopantothenate--cysteine ligase activity"/>
    <property type="evidence" value="ECO:0007669"/>
    <property type="project" value="UniProtKB-UniRule"/>
</dbReference>
<comment type="catalytic activity">
    <reaction evidence="3 4">
        <text>N-[(R)-4-phosphopantothenoyl]-L-cysteine + H(+) = (R)-4'-phosphopantetheine + CO2</text>
        <dbReference type="Rhea" id="RHEA:16793"/>
        <dbReference type="ChEBI" id="CHEBI:15378"/>
        <dbReference type="ChEBI" id="CHEBI:16526"/>
        <dbReference type="ChEBI" id="CHEBI:59458"/>
        <dbReference type="ChEBI" id="CHEBI:61723"/>
        <dbReference type="EC" id="4.1.1.36"/>
    </reaction>
</comment>
<evidence type="ECO:0000313" key="8">
    <source>
        <dbReference type="Proteomes" id="UP000175616"/>
    </source>
</evidence>
<feature type="binding site" evidence="3">
    <location>
        <position position="290"/>
    </location>
    <ligand>
        <name>CTP</name>
        <dbReference type="ChEBI" id="CHEBI:37563"/>
    </ligand>
</feature>
<dbReference type="Gene3D" id="3.40.50.10300">
    <property type="entry name" value="CoaB-like"/>
    <property type="match status" value="1"/>
</dbReference>
<comment type="similarity">
    <text evidence="3 4">In the N-terminal section; belongs to the HFCD (homo-oligomeric flavin containing Cys decarboxylase) superfamily.</text>
</comment>
<proteinExistence type="inferred from homology"/>
<feature type="binding site" evidence="3">
    <location>
        <begin position="316"/>
        <end position="319"/>
    </location>
    <ligand>
        <name>CTP</name>
        <dbReference type="ChEBI" id="CHEBI:37563"/>
    </ligand>
</feature>
<dbReference type="GO" id="GO:0046872">
    <property type="term" value="F:metal ion binding"/>
    <property type="evidence" value="ECO:0007669"/>
    <property type="project" value="UniProtKB-KW"/>
</dbReference>
<feature type="binding site" evidence="3">
    <location>
        <position position="335"/>
    </location>
    <ligand>
        <name>CTP</name>
        <dbReference type="ChEBI" id="CHEBI:37563"/>
    </ligand>
</feature>